<keyword evidence="1" id="KW-1133">Transmembrane helix</keyword>
<protein>
    <submittedName>
        <fullName evidence="2">Uncharacterized protein</fullName>
    </submittedName>
</protein>
<evidence type="ECO:0000313" key="3">
    <source>
        <dbReference type="Proteomes" id="UP000005707"/>
    </source>
</evidence>
<organism evidence="2 3">
    <name type="scientific">Haloplasma contractile SSD-17B</name>
    <dbReference type="NCBI Taxonomy" id="1033810"/>
    <lineage>
        <taxon>Bacteria</taxon>
        <taxon>Bacillati</taxon>
        <taxon>Mycoplasmatota</taxon>
        <taxon>Mollicutes</taxon>
        <taxon>Haloplasmatales</taxon>
        <taxon>Haloplasmataceae</taxon>
        <taxon>Haloplasma</taxon>
    </lineage>
</organism>
<keyword evidence="1" id="KW-0812">Transmembrane</keyword>
<reference evidence="2 3" key="1">
    <citation type="journal article" date="2011" name="J. Bacteriol.">
        <title>Genome sequence of Haloplasma contractile, an unusual contractile bacterium from a deep-sea anoxic brine lake.</title>
        <authorList>
            <person name="Antunes A."/>
            <person name="Alam I."/>
            <person name="El Dorry H."/>
            <person name="Siam R."/>
            <person name="Robertson A."/>
            <person name="Bajic V.B."/>
            <person name="Stingl U."/>
        </authorList>
    </citation>
    <scope>NUCLEOTIDE SEQUENCE [LARGE SCALE GENOMIC DNA]</scope>
    <source>
        <strain evidence="2 3">SSD-17B</strain>
    </source>
</reference>
<dbReference type="InParanoid" id="F7Q0Q0"/>
<dbReference type="RefSeq" id="WP_008827174.1">
    <property type="nucleotide sequence ID" value="NZ_AFNU02000006.1"/>
</dbReference>
<feature type="transmembrane region" description="Helical" evidence="1">
    <location>
        <begin position="9"/>
        <end position="28"/>
    </location>
</feature>
<reference evidence="2 3" key="2">
    <citation type="journal article" date="2013" name="PLoS ONE">
        <title>INDIGO - INtegrated Data Warehouse of MIcrobial GenOmes with Examples from the Red Sea Extremophiles.</title>
        <authorList>
            <person name="Alam I."/>
            <person name="Antunes A."/>
            <person name="Kamau A.A."/>
            <person name="Ba Alawi W."/>
            <person name="Kalkatawi M."/>
            <person name="Stingl U."/>
            <person name="Bajic V.B."/>
        </authorList>
    </citation>
    <scope>NUCLEOTIDE SEQUENCE [LARGE SCALE GENOMIC DNA]</scope>
    <source>
        <strain evidence="2 3">SSD-17B</strain>
    </source>
</reference>
<dbReference type="AlphaFoldDB" id="F7Q0Q0"/>
<accession>F7Q0Q0</accession>
<feature type="transmembrane region" description="Helical" evidence="1">
    <location>
        <begin position="113"/>
        <end position="134"/>
    </location>
</feature>
<sequence length="139" mass="16449">MSKINKQVLMLHITIFFLAIFIVIYPYIVPFFYKTIPFWGDHTERVTGAPSAYDGITGDVKRFNYSVTHFKTVRFYNPSSFIVLHTTYANLLYRPTIIALFRKIKNHERLVKIDLMINTLLALLFMIRAFSIWYTTYYG</sequence>
<dbReference type="Proteomes" id="UP000005707">
    <property type="component" value="Unassembled WGS sequence"/>
</dbReference>
<dbReference type="EMBL" id="AFNU02000006">
    <property type="protein sequence ID" value="ERJ11960.1"/>
    <property type="molecule type" value="Genomic_DNA"/>
</dbReference>
<name>F7Q0Q0_9MOLU</name>
<proteinExistence type="predicted"/>
<keyword evidence="1" id="KW-0472">Membrane</keyword>
<gene>
    <name evidence="2" type="ORF">HLPCO_001874</name>
</gene>
<feature type="transmembrane region" description="Helical" evidence="1">
    <location>
        <begin position="81"/>
        <end position="101"/>
    </location>
</feature>
<evidence type="ECO:0000256" key="1">
    <source>
        <dbReference type="SAM" id="Phobius"/>
    </source>
</evidence>
<evidence type="ECO:0000313" key="2">
    <source>
        <dbReference type="EMBL" id="ERJ11960.1"/>
    </source>
</evidence>
<keyword evidence="3" id="KW-1185">Reference proteome</keyword>
<comment type="caution">
    <text evidence="2">The sequence shown here is derived from an EMBL/GenBank/DDBJ whole genome shotgun (WGS) entry which is preliminary data.</text>
</comment>